<dbReference type="OrthoDB" id="2969794at2"/>
<sequence>MYKILTGIFLLTSIFFAYLWFDTTRSSEIDTFTKDAATSAVSELPYRIEDVTLSFDSFHSEGSEKERFYTETLLTRSLQQLTGYQRLLNAAERSNELKKGYFRDYSNELFKLRSVITTESFEDEDSDKVDDITAALKQLHTDVQYIVEKDSFTVSDKEKMEALTETIRSFNDKFLS</sequence>
<dbReference type="AlphaFoldDB" id="A0A1H0GKX4"/>
<dbReference type="Proteomes" id="UP000198860">
    <property type="component" value="Unassembled WGS sequence"/>
</dbReference>
<dbReference type="EMBL" id="FNIZ01000002">
    <property type="protein sequence ID" value="SDO07409.1"/>
    <property type="molecule type" value="Genomic_DNA"/>
</dbReference>
<reference evidence="2" key="1">
    <citation type="submission" date="2016-10" db="EMBL/GenBank/DDBJ databases">
        <authorList>
            <person name="Varghese N."/>
            <person name="Submissions S."/>
        </authorList>
    </citation>
    <scope>NUCLEOTIDE SEQUENCE [LARGE SCALE GENOMIC DNA]</scope>
    <source>
        <strain evidence="2">CGMCC 1.3703</strain>
    </source>
</reference>
<name>A0A1H0GKX4_HALAD</name>
<evidence type="ECO:0000313" key="1">
    <source>
        <dbReference type="EMBL" id="SDO07409.1"/>
    </source>
</evidence>
<proteinExistence type="predicted"/>
<dbReference type="RefSeq" id="WP_089651109.1">
    <property type="nucleotide sequence ID" value="NZ_FNIZ01000002.1"/>
</dbReference>
<protein>
    <submittedName>
        <fullName evidence="1">Uncharacterized protein</fullName>
    </submittedName>
</protein>
<gene>
    <name evidence="1" type="ORF">SAMN05421677_102354</name>
</gene>
<accession>A0A1H0GKX4</accession>
<keyword evidence="2" id="KW-1185">Reference proteome</keyword>
<evidence type="ECO:0000313" key="2">
    <source>
        <dbReference type="Proteomes" id="UP000198860"/>
    </source>
</evidence>
<organism evidence="1 2">
    <name type="scientific">Halobacillus aidingensis</name>
    <dbReference type="NCBI Taxonomy" id="240303"/>
    <lineage>
        <taxon>Bacteria</taxon>
        <taxon>Bacillati</taxon>
        <taxon>Bacillota</taxon>
        <taxon>Bacilli</taxon>
        <taxon>Bacillales</taxon>
        <taxon>Bacillaceae</taxon>
        <taxon>Halobacillus</taxon>
    </lineage>
</organism>